<sequence>MAPGMPNMSDPVGHSAVPLSGLNPVLSGKVKTVQVLAAEPSQVCVSDLMCSPVAPIGFPGPS</sequence>
<reference evidence="2" key="1">
    <citation type="submission" date="2015-07" db="EMBL/GenBank/DDBJ databases">
        <authorList>
            <person name="Rodrigo-Torres Lidia"/>
            <person name="Arahal R.David."/>
        </authorList>
    </citation>
    <scope>NUCLEOTIDE SEQUENCE [LARGE SCALE GENOMIC DNA]</scope>
    <source>
        <strain evidence="2">CECT 5096</strain>
    </source>
</reference>
<name>A0A0M6ZZC0_9HYPH</name>
<gene>
    <name evidence="1" type="ORF">LA5096_02407</name>
</gene>
<dbReference type="EMBL" id="CXWC01000010">
    <property type="protein sequence ID" value="CTQ70173.1"/>
    <property type="molecule type" value="Genomic_DNA"/>
</dbReference>
<dbReference type="STRING" id="311410.LA5095_01152"/>
<protein>
    <submittedName>
        <fullName evidence="1">Uncharacterized protein</fullName>
    </submittedName>
</protein>
<keyword evidence="2" id="KW-1185">Reference proteome</keyword>
<dbReference type="AlphaFoldDB" id="A0A0M6ZZC0"/>
<organism evidence="1 2">
    <name type="scientific">Roseibium album</name>
    <dbReference type="NCBI Taxonomy" id="311410"/>
    <lineage>
        <taxon>Bacteria</taxon>
        <taxon>Pseudomonadati</taxon>
        <taxon>Pseudomonadota</taxon>
        <taxon>Alphaproteobacteria</taxon>
        <taxon>Hyphomicrobiales</taxon>
        <taxon>Stappiaceae</taxon>
        <taxon>Roseibium</taxon>
    </lineage>
</organism>
<dbReference type="Proteomes" id="UP000049983">
    <property type="component" value="Unassembled WGS sequence"/>
</dbReference>
<evidence type="ECO:0000313" key="2">
    <source>
        <dbReference type="Proteomes" id="UP000049983"/>
    </source>
</evidence>
<accession>A0A0M6ZZC0</accession>
<proteinExistence type="predicted"/>
<evidence type="ECO:0000313" key="1">
    <source>
        <dbReference type="EMBL" id="CTQ70173.1"/>
    </source>
</evidence>